<protein>
    <submittedName>
        <fullName evidence="1">16182_t:CDS:1</fullName>
    </submittedName>
</protein>
<dbReference type="Proteomes" id="UP000789525">
    <property type="component" value="Unassembled WGS sequence"/>
</dbReference>
<evidence type="ECO:0000313" key="1">
    <source>
        <dbReference type="EMBL" id="CAG8498555.1"/>
    </source>
</evidence>
<evidence type="ECO:0000313" key="2">
    <source>
        <dbReference type="Proteomes" id="UP000789525"/>
    </source>
</evidence>
<keyword evidence="2" id="KW-1185">Reference proteome</keyword>
<comment type="caution">
    <text evidence="1">The sequence shown here is derived from an EMBL/GenBank/DDBJ whole genome shotgun (WGS) entry which is preliminary data.</text>
</comment>
<name>A0ACA9KX36_9GLOM</name>
<reference evidence="1" key="1">
    <citation type="submission" date="2021-06" db="EMBL/GenBank/DDBJ databases">
        <authorList>
            <person name="Kallberg Y."/>
            <person name="Tangrot J."/>
            <person name="Rosling A."/>
        </authorList>
    </citation>
    <scope>NUCLEOTIDE SEQUENCE</scope>
    <source>
        <strain evidence="1">CL356</strain>
    </source>
</reference>
<accession>A0ACA9KX36</accession>
<dbReference type="EMBL" id="CAJVPT010003671">
    <property type="protein sequence ID" value="CAG8498555.1"/>
    <property type="molecule type" value="Genomic_DNA"/>
</dbReference>
<gene>
    <name evidence="1" type="ORF">ACOLOM_LOCUS2693</name>
</gene>
<organism evidence="1 2">
    <name type="scientific">Acaulospora colombiana</name>
    <dbReference type="NCBI Taxonomy" id="27376"/>
    <lineage>
        <taxon>Eukaryota</taxon>
        <taxon>Fungi</taxon>
        <taxon>Fungi incertae sedis</taxon>
        <taxon>Mucoromycota</taxon>
        <taxon>Glomeromycotina</taxon>
        <taxon>Glomeromycetes</taxon>
        <taxon>Diversisporales</taxon>
        <taxon>Acaulosporaceae</taxon>
        <taxon>Acaulospora</taxon>
    </lineage>
</organism>
<sequence length="43" mass="4698">MDKKLCLSLLNLKLLSSSEVSNIIGKAKRLEPFEGTLPGIVKL</sequence>
<proteinExistence type="predicted"/>